<evidence type="ECO:0000313" key="4">
    <source>
        <dbReference type="EMBL" id="SPX61341.1"/>
    </source>
</evidence>
<evidence type="ECO:0000313" key="5">
    <source>
        <dbReference type="Proteomes" id="UP000054698"/>
    </source>
</evidence>
<gene>
    <name evidence="3" type="ORF">Lfee_0467</name>
    <name evidence="4" type="ORF">NCTC12022_02081</name>
</gene>
<name>A0A0W0U6C1_9GAMM</name>
<evidence type="ECO:0000259" key="2">
    <source>
        <dbReference type="Pfam" id="PF02661"/>
    </source>
</evidence>
<dbReference type="Proteomes" id="UP000251942">
    <property type="component" value="Unassembled WGS sequence"/>
</dbReference>
<organism evidence="3 5">
    <name type="scientific">Legionella feeleii</name>
    <dbReference type="NCBI Taxonomy" id="453"/>
    <lineage>
        <taxon>Bacteria</taxon>
        <taxon>Pseudomonadati</taxon>
        <taxon>Pseudomonadota</taxon>
        <taxon>Gammaproteobacteria</taxon>
        <taxon>Legionellales</taxon>
        <taxon>Legionellaceae</taxon>
        <taxon>Legionella</taxon>
    </lineage>
</organism>
<keyword evidence="1" id="KW-0175">Coiled coil</keyword>
<dbReference type="AlphaFoldDB" id="A0A0W0U6C1"/>
<keyword evidence="5" id="KW-1185">Reference proteome</keyword>
<accession>A0A0W0U6C1</accession>
<evidence type="ECO:0000256" key="1">
    <source>
        <dbReference type="SAM" id="Coils"/>
    </source>
</evidence>
<reference evidence="4 6" key="2">
    <citation type="submission" date="2018-06" db="EMBL/GenBank/DDBJ databases">
        <authorList>
            <consortium name="Pathogen Informatics"/>
            <person name="Doyle S."/>
        </authorList>
    </citation>
    <scope>NUCLEOTIDE SEQUENCE [LARGE SCALE GENOMIC DNA]</scope>
    <source>
        <strain evidence="4 6">NCTC12022</strain>
    </source>
</reference>
<dbReference type="OrthoDB" id="6196979at2"/>
<dbReference type="EMBL" id="UASS01000018">
    <property type="protein sequence ID" value="SPX61341.1"/>
    <property type="molecule type" value="Genomic_DNA"/>
</dbReference>
<dbReference type="Gene3D" id="1.10.3290.10">
    <property type="entry name" value="Fido-like domain"/>
    <property type="match status" value="1"/>
</dbReference>
<sequence>MPRASANYEYAKIFADEIWRFYIDYYRQVTKDGKQKGSLLFDVEEPGYMAAMLKAHQLLNDTLHKKLTPQLILQLYRAALEGVSKTNLEEFDRFDRFRSNDLSGFWLKLNTTDGDEANVSREGLREFLQEVLANGNENRFEILSNNSVDVLKEALSQYEKKLDKKQALEEILDFLEDKIKNTKCKFVSPGMTHKVIEEKITCYLLQYEKKLRHVSSDQNKLDVIIELVQKIERLHPFIDGNCRTLVMLVLNRELIRNGFKPTMLWNPNRFDFFASEELRQDIIDGWVLTKKYQSEIANLNTYKTVYEYADKLYTEAHKSVFHKDATTKKAESLEKLLQDLKAKSPQEGIELIQTNLRTFKSSRGLTTRLFGLDTTTQNLLKTLMNDLENMPSTSITIDMNT</sequence>
<proteinExistence type="predicted"/>
<dbReference type="EMBL" id="LNYB01000016">
    <property type="protein sequence ID" value="KTD03111.1"/>
    <property type="molecule type" value="Genomic_DNA"/>
</dbReference>
<feature type="coiled-coil region" evidence="1">
    <location>
        <begin position="148"/>
        <end position="185"/>
    </location>
</feature>
<evidence type="ECO:0000313" key="3">
    <source>
        <dbReference type="EMBL" id="KTD03111.1"/>
    </source>
</evidence>
<dbReference type="InterPro" id="IPR036597">
    <property type="entry name" value="Fido-like_dom_sf"/>
</dbReference>
<dbReference type="SUPFAM" id="SSF140931">
    <property type="entry name" value="Fic-like"/>
    <property type="match status" value="1"/>
</dbReference>
<feature type="domain" description="Fido" evidence="2">
    <location>
        <begin position="207"/>
        <end position="249"/>
    </location>
</feature>
<dbReference type="PATRIC" id="fig|453.4.peg.506"/>
<evidence type="ECO:0000313" key="6">
    <source>
        <dbReference type="Proteomes" id="UP000251942"/>
    </source>
</evidence>
<protein>
    <submittedName>
        <fullName evidence="3">Ankyrin repeat-containing protein</fullName>
    </submittedName>
</protein>
<dbReference type="Proteomes" id="UP000054698">
    <property type="component" value="Unassembled WGS sequence"/>
</dbReference>
<dbReference type="STRING" id="453.Lfee_0467"/>
<dbReference type="InterPro" id="IPR003812">
    <property type="entry name" value="Fido"/>
</dbReference>
<dbReference type="Pfam" id="PF02661">
    <property type="entry name" value="Fic"/>
    <property type="match status" value="1"/>
</dbReference>
<dbReference type="RefSeq" id="WP_058443686.1">
    <property type="nucleotide sequence ID" value="NZ_CAAAHT010000012.1"/>
</dbReference>
<reference evidence="3 5" key="1">
    <citation type="submission" date="2015-11" db="EMBL/GenBank/DDBJ databases">
        <title>Genomic analysis of 38 Legionella species identifies large and diverse effector repertoires.</title>
        <authorList>
            <person name="Burstein D."/>
            <person name="Amaro F."/>
            <person name="Zusman T."/>
            <person name="Lifshitz Z."/>
            <person name="Cohen O."/>
            <person name="Gilbert J.A."/>
            <person name="Pupko T."/>
            <person name="Shuman H.A."/>
            <person name="Segal G."/>
        </authorList>
    </citation>
    <scope>NUCLEOTIDE SEQUENCE [LARGE SCALE GENOMIC DNA]</scope>
    <source>
        <strain evidence="3 5">WO-44C</strain>
    </source>
</reference>